<dbReference type="GO" id="GO:0006313">
    <property type="term" value="P:DNA transposition"/>
    <property type="evidence" value="ECO:0007669"/>
    <property type="project" value="InterPro"/>
</dbReference>
<feature type="region of interest" description="Disordered" evidence="1">
    <location>
        <begin position="97"/>
        <end position="119"/>
    </location>
</feature>
<feature type="non-terminal residue" evidence="3">
    <location>
        <position position="1"/>
    </location>
</feature>
<dbReference type="Pfam" id="PF01609">
    <property type="entry name" value="DDE_Tnp_1"/>
    <property type="match status" value="1"/>
</dbReference>
<name>A0A0N0ZPQ9_THESC</name>
<accession>A0A0N0ZPQ9</accession>
<evidence type="ECO:0000259" key="2">
    <source>
        <dbReference type="Pfam" id="PF01609"/>
    </source>
</evidence>
<dbReference type="InterPro" id="IPR047768">
    <property type="entry name" value="Tn5p-like"/>
</dbReference>
<evidence type="ECO:0000256" key="1">
    <source>
        <dbReference type="SAM" id="MobiDB-lite"/>
    </source>
</evidence>
<dbReference type="EMBL" id="LJJR01000009">
    <property type="protein sequence ID" value="KPD32240.1"/>
    <property type="molecule type" value="Genomic_DNA"/>
</dbReference>
<dbReference type="PANTHER" id="PTHR37319">
    <property type="entry name" value="TRANSPOSASE"/>
    <property type="match status" value="1"/>
</dbReference>
<sequence length="119" mass="13351">CRVPALGRRGEWWLLTSLPVRGREEAAQVVEAYRRRWEVERFFRLLKTGLGLETFQVRGLARIRKVVAVLLGLAVFLWEVERLGIRSRVSFAARGQAGAAQREGWSVPAPEGPGSPAQL</sequence>
<dbReference type="Gene3D" id="3.90.350.10">
    <property type="entry name" value="Transposase Inhibitor Protein From Tn5, Chain A, domain 1"/>
    <property type="match status" value="1"/>
</dbReference>
<comment type="caution">
    <text evidence="3">The sequence shown here is derived from an EMBL/GenBank/DDBJ whole genome shotgun (WGS) entry which is preliminary data.</text>
</comment>
<protein>
    <recommendedName>
        <fullName evidence="2">Transposase IS4-like domain-containing protein</fullName>
    </recommendedName>
</protein>
<dbReference type="GO" id="GO:0003677">
    <property type="term" value="F:DNA binding"/>
    <property type="evidence" value="ECO:0007669"/>
    <property type="project" value="InterPro"/>
</dbReference>
<reference evidence="3 4" key="1">
    <citation type="submission" date="2015-09" db="EMBL/GenBank/DDBJ databases">
        <title>Draft genome sequence of Thermus scotoductus strain K1 isolated from a geothermal spring in Nagorno-Karabakh, Armenia.</title>
        <authorList>
            <person name="Saghatelyan A."/>
            <person name="Poghosyan L."/>
            <person name="Panosyan H."/>
            <person name="Birkeland N.-K."/>
        </authorList>
    </citation>
    <scope>NUCLEOTIDE SEQUENCE [LARGE SCALE GENOMIC DNA]</scope>
    <source>
        <strain evidence="3 4">K1</strain>
    </source>
</reference>
<dbReference type="SUPFAM" id="SSF53098">
    <property type="entry name" value="Ribonuclease H-like"/>
    <property type="match status" value="1"/>
</dbReference>
<evidence type="ECO:0000313" key="4">
    <source>
        <dbReference type="Proteomes" id="UP000053099"/>
    </source>
</evidence>
<dbReference type="AlphaFoldDB" id="A0A0N0ZPQ9"/>
<dbReference type="PATRIC" id="fig|37636.3.peg.2670"/>
<proteinExistence type="predicted"/>
<gene>
    <name evidence="3" type="ORF">AN926_04555</name>
</gene>
<dbReference type="InterPro" id="IPR012337">
    <property type="entry name" value="RNaseH-like_sf"/>
</dbReference>
<dbReference type="PANTHER" id="PTHR37319:SF1">
    <property type="entry name" value="TRANSPOSASE TN5 DIMERISATION DOMAIN-CONTAINING PROTEIN"/>
    <property type="match status" value="1"/>
</dbReference>
<feature type="domain" description="Transposase IS4-like" evidence="2">
    <location>
        <begin position="24"/>
        <end position="69"/>
    </location>
</feature>
<organism evidence="3 4">
    <name type="scientific">Thermus scotoductus</name>
    <dbReference type="NCBI Taxonomy" id="37636"/>
    <lineage>
        <taxon>Bacteria</taxon>
        <taxon>Thermotogati</taxon>
        <taxon>Deinococcota</taxon>
        <taxon>Deinococci</taxon>
        <taxon>Thermales</taxon>
        <taxon>Thermaceae</taxon>
        <taxon>Thermus</taxon>
    </lineage>
</organism>
<evidence type="ECO:0000313" key="3">
    <source>
        <dbReference type="EMBL" id="KPD32240.1"/>
    </source>
</evidence>
<dbReference type="Proteomes" id="UP000053099">
    <property type="component" value="Unassembled WGS sequence"/>
</dbReference>
<dbReference type="InterPro" id="IPR002559">
    <property type="entry name" value="Transposase_11"/>
</dbReference>
<dbReference type="GO" id="GO:0004803">
    <property type="term" value="F:transposase activity"/>
    <property type="evidence" value="ECO:0007669"/>
    <property type="project" value="InterPro"/>
</dbReference>